<reference evidence="1" key="1">
    <citation type="submission" date="2014-08" db="EMBL/GenBank/DDBJ databases">
        <authorList>
            <person name="Sharma Rahul"/>
            <person name="Thines Marco"/>
        </authorList>
    </citation>
    <scope>NUCLEOTIDE SEQUENCE</scope>
</reference>
<dbReference type="AlphaFoldDB" id="A0A0F7SF78"/>
<evidence type="ECO:0000313" key="1">
    <source>
        <dbReference type="EMBL" id="CDZ96820.1"/>
    </source>
</evidence>
<protein>
    <submittedName>
        <fullName evidence="1">Uncharacterized protein</fullName>
    </submittedName>
</protein>
<name>A0A0F7SF78_PHARH</name>
<proteinExistence type="predicted"/>
<organism evidence="1">
    <name type="scientific">Phaffia rhodozyma</name>
    <name type="common">Yeast</name>
    <name type="synonym">Xanthophyllomyces dendrorhous</name>
    <dbReference type="NCBI Taxonomy" id="264483"/>
    <lineage>
        <taxon>Eukaryota</taxon>
        <taxon>Fungi</taxon>
        <taxon>Dikarya</taxon>
        <taxon>Basidiomycota</taxon>
        <taxon>Agaricomycotina</taxon>
        <taxon>Tremellomycetes</taxon>
        <taxon>Cystofilobasidiales</taxon>
        <taxon>Mrakiaceae</taxon>
        <taxon>Phaffia</taxon>
    </lineage>
</organism>
<sequence>MAASADTASQNLVLWFFWADARLHVDIVHSMAFVASSFYPGSFLDGEVECVVERLTLASLHASLLLTAQRPRIAATSVL</sequence>
<accession>A0A0F7SF78</accession>
<dbReference type="EMBL" id="LN483167">
    <property type="protein sequence ID" value="CDZ96820.1"/>
    <property type="molecule type" value="Genomic_DNA"/>
</dbReference>